<comment type="caution">
    <text evidence="2">The sequence shown here is derived from an EMBL/GenBank/DDBJ whole genome shotgun (WGS) entry which is preliminary data.</text>
</comment>
<sequence>MATTDYTKQMQDMMQAFPMDMSSFQDGFKTYAAMGEKLSRVALEAAEKSTEISSRWTKDTLHKMGDVTTARAEPSDYSKALTDFASSQAEMTAETMAAFAEVAKKVQIETVELMMAAGKNASEDMNTAARKATNDMSAATRKATVTAK</sequence>
<evidence type="ECO:0000256" key="1">
    <source>
        <dbReference type="SAM" id="MobiDB-lite"/>
    </source>
</evidence>
<dbReference type="EMBL" id="AMGO01000001">
    <property type="protein sequence ID" value="EKE45779.1"/>
    <property type="molecule type" value="Genomic_DNA"/>
</dbReference>
<dbReference type="STRING" id="1231392.OCGS_0005"/>
<keyword evidence="3" id="KW-1185">Reference proteome</keyword>
<name>K2HT25_9RHOB</name>
<gene>
    <name evidence="2" type="ORF">OCGS_0005</name>
</gene>
<protein>
    <submittedName>
        <fullName evidence="2">Phasin, PhaP</fullName>
    </submittedName>
</protein>
<dbReference type="RefSeq" id="WP_007425158.1">
    <property type="nucleotide sequence ID" value="NZ_AMGO01000001.1"/>
</dbReference>
<feature type="region of interest" description="Disordered" evidence="1">
    <location>
        <begin position="129"/>
        <end position="148"/>
    </location>
</feature>
<evidence type="ECO:0000313" key="3">
    <source>
        <dbReference type="Proteomes" id="UP000006765"/>
    </source>
</evidence>
<organism evidence="2 3">
    <name type="scientific">Oceaniovalibus guishaninsula JLT2003</name>
    <dbReference type="NCBI Taxonomy" id="1231392"/>
    <lineage>
        <taxon>Bacteria</taxon>
        <taxon>Pseudomonadati</taxon>
        <taxon>Pseudomonadota</taxon>
        <taxon>Alphaproteobacteria</taxon>
        <taxon>Rhodobacterales</taxon>
        <taxon>Roseobacteraceae</taxon>
        <taxon>Oceaniovalibus</taxon>
    </lineage>
</organism>
<reference evidence="2 3" key="1">
    <citation type="journal article" date="2012" name="J. Bacteriol.">
        <title>Draft Genome Sequence of Oceaniovalibus guishaninsula JLT2003T.</title>
        <authorList>
            <person name="Tang K."/>
            <person name="Liu K."/>
            <person name="Jiao N."/>
        </authorList>
    </citation>
    <scope>NUCLEOTIDE SEQUENCE [LARGE SCALE GENOMIC DNA]</scope>
    <source>
        <strain evidence="2 3">JLT2003</strain>
    </source>
</reference>
<accession>K2HT25</accession>
<dbReference type="eggNOG" id="ENOG502ZQS1">
    <property type="taxonomic scope" value="Bacteria"/>
</dbReference>
<dbReference type="OrthoDB" id="7868047at2"/>
<dbReference type="AlphaFoldDB" id="K2HT25"/>
<dbReference type="Proteomes" id="UP000006765">
    <property type="component" value="Unassembled WGS sequence"/>
</dbReference>
<proteinExistence type="predicted"/>
<evidence type="ECO:0000313" key="2">
    <source>
        <dbReference type="EMBL" id="EKE45779.1"/>
    </source>
</evidence>